<keyword evidence="2" id="KW-0560">Oxidoreductase</keyword>
<sequence>MAAYKPDGYSSVSVYLLVDEPQPVIDFLTDALDAELLRRFDLPDGRLEHAEVRIDDTVVMIAEAGAGFPAFPVWLHVYVPDVDETFRRAIGAGGTAVQPPMQKGDGDRRCGVRGPAGNTWWVSTQVGEPN</sequence>
<evidence type="ECO:0000313" key="2">
    <source>
        <dbReference type="EMBL" id="PAP75406.1"/>
    </source>
</evidence>
<organism evidence="2 3">
    <name type="scientific">Rubrivirga marina</name>
    <dbReference type="NCBI Taxonomy" id="1196024"/>
    <lineage>
        <taxon>Bacteria</taxon>
        <taxon>Pseudomonadati</taxon>
        <taxon>Rhodothermota</taxon>
        <taxon>Rhodothermia</taxon>
        <taxon>Rhodothermales</taxon>
        <taxon>Rubricoccaceae</taxon>
        <taxon>Rubrivirga</taxon>
    </lineage>
</organism>
<dbReference type="CDD" id="cd07246">
    <property type="entry name" value="VOC_like"/>
    <property type="match status" value="1"/>
</dbReference>
<dbReference type="Gene3D" id="3.30.720.120">
    <property type="match status" value="1"/>
</dbReference>
<dbReference type="InterPro" id="IPR004360">
    <property type="entry name" value="Glyas_Fos-R_dOase_dom"/>
</dbReference>
<feature type="domain" description="VOC" evidence="1">
    <location>
        <begin position="8"/>
        <end position="125"/>
    </location>
</feature>
<keyword evidence="2" id="KW-0223">Dioxygenase</keyword>
<dbReference type="Proteomes" id="UP000216339">
    <property type="component" value="Unassembled WGS sequence"/>
</dbReference>
<dbReference type="PANTHER" id="PTHR34109">
    <property type="entry name" value="BNAUNNG04460D PROTEIN-RELATED"/>
    <property type="match status" value="1"/>
</dbReference>
<dbReference type="InterPro" id="IPR037523">
    <property type="entry name" value="VOC_core"/>
</dbReference>
<keyword evidence="3" id="KW-1185">Reference proteome</keyword>
<accession>A0A271IVY3</accession>
<dbReference type="Pfam" id="PF00903">
    <property type="entry name" value="Glyoxalase"/>
    <property type="match status" value="1"/>
</dbReference>
<dbReference type="Gene3D" id="3.30.720.110">
    <property type="match status" value="1"/>
</dbReference>
<gene>
    <name evidence="2" type="ORF">BSZ37_02575</name>
</gene>
<dbReference type="SUPFAM" id="SSF54593">
    <property type="entry name" value="Glyoxalase/Bleomycin resistance protein/Dihydroxybiphenyl dioxygenase"/>
    <property type="match status" value="1"/>
</dbReference>
<reference evidence="2 3" key="1">
    <citation type="submission" date="2016-11" db="EMBL/GenBank/DDBJ databases">
        <title>Study of marine rhodopsin-containing bacteria.</title>
        <authorList>
            <person name="Yoshizawa S."/>
            <person name="Kumagai Y."/>
            <person name="Kogure K."/>
        </authorList>
    </citation>
    <scope>NUCLEOTIDE SEQUENCE [LARGE SCALE GENOMIC DNA]</scope>
    <source>
        <strain evidence="2 3">SAORIC-28</strain>
    </source>
</reference>
<dbReference type="RefSeq" id="WP_095509040.1">
    <property type="nucleotide sequence ID" value="NZ_MQWD01000001.1"/>
</dbReference>
<name>A0A271IVY3_9BACT</name>
<dbReference type="InterPro" id="IPR029068">
    <property type="entry name" value="Glyas_Bleomycin-R_OHBP_Dase"/>
</dbReference>
<evidence type="ECO:0000259" key="1">
    <source>
        <dbReference type="PROSITE" id="PS51819"/>
    </source>
</evidence>
<comment type="caution">
    <text evidence="2">The sequence shown here is derived from an EMBL/GenBank/DDBJ whole genome shotgun (WGS) entry which is preliminary data.</text>
</comment>
<dbReference type="PANTHER" id="PTHR34109:SF1">
    <property type="entry name" value="VOC DOMAIN-CONTAINING PROTEIN"/>
    <property type="match status" value="1"/>
</dbReference>
<dbReference type="PROSITE" id="PS51819">
    <property type="entry name" value="VOC"/>
    <property type="match status" value="1"/>
</dbReference>
<proteinExistence type="predicted"/>
<dbReference type="EMBL" id="MQWD01000001">
    <property type="protein sequence ID" value="PAP75406.1"/>
    <property type="molecule type" value="Genomic_DNA"/>
</dbReference>
<dbReference type="AlphaFoldDB" id="A0A271IVY3"/>
<dbReference type="OrthoDB" id="9795306at2"/>
<evidence type="ECO:0000313" key="3">
    <source>
        <dbReference type="Proteomes" id="UP000216339"/>
    </source>
</evidence>
<dbReference type="GO" id="GO:0051213">
    <property type="term" value="F:dioxygenase activity"/>
    <property type="evidence" value="ECO:0007669"/>
    <property type="project" value="UniProtKB-KW"/>
</dbReference>
<protein>
    <submittedName>
        <fullName evidence="2">Extradiol dioxygenase</fullName>
    </submittedName>
</protein>